<name>A0A644WZL4_9ZZZZ</name>
<dbReference type="EMBL" id="VSSQ01001559">
    <property type="protein sequence ID" value="MPM09350.1"/>
    <property type="molecule type" value="Genomic_DNA"/>
</dbReference>
<gene>
    <name evidence="1" type="ORF">SDC9_55667</name>
</gene>
<dbReference type="AlphaFoldDB" id="A0A644WZL4"/>
<sequence length="79" mass="8386">MRIIGDGCLFGGKIDGCALNALQLTDRLFHSLGTGSTGHSADGNGNLAVGALFNNLIAYFCDRFFYGGKGQIAFVIFHK</sequence>
<accession>A0A644WZL4</accession>
<proteinExistence type="predicted"/>
<comment type="caution">
    <text evidence="1">The sequence shown here is derived from an EMBL/GenBank/DDBJ whole genome shotgun (WGS) entry which is preliminary data.</text>
</comment>
<reference evidence="1" key="1">
    <citation type="submission" date="2019-08" db="EMBL/GenBank/DDBJ databases">
        <authorList>
            <person name="Kucharzyk K."/>
            <person name="Murdoch R.W."/>
            <person name="Higgins S."/>
            <person name="Loffler F."/>
        </authorList>
    </citation>
    <scope>NUCLEOTIDE SEQUENCE</scope>
</reference>
<organism evidence="1">
    <name type="scientific">bioreactor metagenome</name>
    <dbReference type="NCBI Taxonomy" id="1076179"/>
    <lineage>
        <taxon>unclassified sequences</taxon>
        <taxon>metagenomes</taxon>
        <taxon>ecological metagenomes</taxon>
    </lineage>
</organism>
<protein>
    <submittedName>
        <fullName evidence="1">Uncharacterized protein</fullName>
    </submittedName>
</protein>
<evidence type="ECO:0000313" key="1">
    <source>
        <dbReference type="EMBL" id="MPM09350.1"/>
    </source>
</evidence>